<evidence type="ECO:0000313" key="2">
    <source>
        <dbReference type="Proteomes" id="UP001231915"/>
    </source>
</evidence>
<sequence length="126" mass="14511">MEEVYRAIKRAGHDLIKLADIAKYSDNDSYQKVKEELGTYSVFIRYSLDAYENFLPSCIGFEKGKYDYSATMTNHAWMIEMRDLLASLIAQTSEEFTGLVEFDFEDLYGDAEKMREFAVKVGVVKS</sequence>
<dbReference type="RefSeq" id="WP_284138026.1">
    <property type="nucleotide sequence ID" value="NZ_JASJUT010000008.1"/>
</dbReference>
<dbReference type="Proteomes" id="UP001231915">
    <property type="component" value="Unassembled WGS sequence"/>
</dbReference>
<gene>
    <name evidence="1" type="ORF">QNM18_17850</name>
</gene>
<accession>A0ABT7EPD7</accession>
<organism evidence="1 2">
    <name type="scientific">Pseudoalteromonas obscura</name>
    <dbReference type="NCBI Taxonomy" id="3048491"/>
    <lineage>
        <taxon>Bacteria</taxon>
        <taxon>Pseudomonadati</taxon>
        <taxon>Pseudomonadota</taxon>
        <taxon>Gammaproteobacteria</taxon>
        <taxon>Alteromonadales</taxon>
        <taxon>Pseudoalteromonadaceae</taxon>
        <taxon>Pseudoalteromonas</taxon>
    </lineage>
</organism>
<proteinExistence type="predicted"/>
<dbReference type="EMBL" id="JASJUT010000008">
    <property type="protein sequence ID" value="MDK2596919.1"/>
    <property type="molecule type" value="Genomic_DNA"/>
</dbReference>
<reference evidence="1 2" key="1">
    <citation type="submission" date="2023-05" db="EMBL/GenBank/DDBJ databases">
        <title>Pseudoalteromonas ardens sp. nov., Pseudoalteromonas obscura sp. nov., and Pseudoalteromonas umbrosa sp. nov., isolated from the coral Montipora capitata.</title>
        <authorList>
            <person name="Thomas E.M."/>
            <person name="Smith E.M."/>
            <person name="Papke E."/>
            <person name="Shlafstein M.D."/>
            <person name="Oline D.K."/>
            <person name="Videau P."/>
            <person name="Saw J.H."/>
            <person name="Strangman W.K."/>
            <person name="Ushijima B."/>
        </authorList>
    </citation>
    <scope>NUCLEOTIDE SEQUENCE [LARGE SCALE GENOMIC DNA]</scope>
    <source>
        <strain evidence="1 2">P94</strain>
    </source>
</reference>
<comment type="caution">
    <text evidence="1">The sequence shown here is derived from an EMBL/GenBank/DDBJ whole genome shotgun (WGS) entry which is preliminary data.</text>
</comment>
<evidence type="ECO:0000313" key="1">
    <source>
        <dbReference type="EMBL" id="MDK2596919.1"/>
    </source>
</evidence>
<name>A0ABT7EPD7_9GAMM</name>
<keyword evidence="2" id="KW-1185">Reference proteome</keyword>
<protein>
    <submittedName>
        <fullName evidence="1">Uncharacterized protein</fullName>
    </submittedName>
</protein>